<proteinExistence type="predicted"/>
<gene>
    <name evidence="2" type="ORF">METZ01_LOCUS326256</name>
</gene>
<dbReference type="SUPFAM" id="SSF48452">
    <property type="entry name" value="TPR-like"/>
    <property type="match status" value="1"/>
</dbReference>
<evidence type="ECO:0000313" key="2">
    <source>
        <dbReference type="EMBL" id="SVC73402.1"/>
    </source>
</evidence>
<dbReference type="InterPro" id="IPR039340">
    <property type="entry name" value="Tfc4/TFIIIC-102/Sfc4"/>
</dbReference>
<dbReference type="PANTHER" id="PTHR23082">
    <property type="entry name" value="TRANSCRIPTION INITIATION FACTOR IIIC TFIIIC , POLYPEPTIDE 3-RELATED"/>
    <property type="match status" value="1"/>
</dbReference>
<feature type="region of interest" description="Disordered" evidence="1">
    <location>
        <begin position="313"/>
        <end position="342"/>
    </location>
</feature>
<dbReference type="SMART" id="SM00028">
    <property type="entry name" value="TPR"/>
    <property type="match status" value="4"/>
</dbReference>
<accession>A0A382PN41</accession>
<evidence type="ECO:0000256" key="1">
    <source>
        <dbReference type="SAM" id="MobiDB-lite"/>
    </source>
</evidence>
<dbReference type="InterPro" id="IPR011990">
    <property type="entry name" value="TPR-like_helical_dom_sf"/>
</dbReference>
<dbReference type="PANTHER" id="PTHR23082:SF0">
    <property type="entry name" value="GENERAL TRANSCRIPTION FACTOR 3C POLYPEPTIDE 3"/>
    <property type="match status" value="1"/>
</dbReference>
<dbReference type="Pfam" id="PF13174">
    <property type="entry name" value="TPR_6"/>
    <property type="match status" value="1"/>
</dbReference>
<dbReference type="GO" id="GO:0000127">
    <property type="term" value="C:transcription factor TFIIIC complex"/>
    <property type="evidence" value="ECO:0007669"/>
    <property type="project" value="TreeGrafter"/>
</dbReference>
<name>A0A382PN41_9ZZZZ</name>
<dbReference type="Pfam" id="PF13429">
    <property type="entry name" value="TPR_15"/>
    <property type="match status" value="1"/>
</dbReference>
<dbReference type="GO" id="GO:0006383">
    <property type="term" value="P:transcription by RNA polymerase III"/>
    <property type="evidence" value="ECO:0007669"/>
    <property type="project" value="InterPro"/>
</dbReference>
<evidence type="ECO:0008006" key="3">
    <source>
        <dbReference type="Google" id="ProtNLM"/>
    </source>
</evidence>
<feature type="non-terminal residue" evidence="2">
    <location>
        <position position="342"/>
    </location>
</feature>
<reference evidence="2" key="1">
    <citation type="submission" date="2018-05" db="EMBL/GenBank/DDBJ databases">
        <authorList>
            <person name="Lanie J.A."/>
            <person name="Ng W.-L."/>
            <person name="Kazmierczak K.M."/>
            <person name="Andrzejewski T.M."/>
            <person name="Davidsen T.M."/>
            <person name="Wayne K.J."/>
            <person name="Tettelin H."/>
            <person name="Glass J.I."/>
            <person name="Rusch D."/>
            <person name="Podicherti R."/>
            <person name="Tsui H.-C.T."/>
            <person name="Winkler M.E."/>
        </authorList>
    </citation>
    <scope>NUCLEOTIDE SEQUENCE</scope>
</reference>
<dbReference type="EMBL" id="UINC01107775">
    <property type="protein sequence ID" value="SVC73402.1"/>
    <property type="molecule type" value="Genomic_DNA"/>
</dbReference>
<sequence length="342" mass="39809">KYLKNDPKFFVYLLKFRFYIRAEKIDSAKEVYEKIINEEPETDVDRVIKSNTLALGKDHEATIKFCEDNEDREELFVHLQITKAKAYENQGNLVKALEIFKKIQLHYDEIESADTFVLRRMASIWEELGNEKNALIFYKQILKFNSDDREILVKVVHLLKKSHKPDELFSYLERMHMLWPNNNNFTMEYANALMGKNEYPKALALYTQIAEQDDLSDETYDDAIIASLKIGECMLKMGDPRTAYKIFHTLVKDDNKFKEAWDGLAIAATELGKRSEAERAIKKAANLEKYEFARDAIEPERVEGIRLAPISPKGTRERSIAKGKNVIQKPTFRYNPTTKMAD</sequence>
<feature type="non-terminal residue" evidence="2">
    <location>
        <position position="1"/>
    </location>
</feature>
<dbReference type="AlphaFoldDB" id="A0A382PN41"/>
<dbReference type="Gene3D" id="1.25.40.10">
    <property type="entry name" value="Tetratricopeptide repeat domain"/>
    <property type="match status" value="1"/>
</dbReference>
<dbReference type="InterPro" id="IPR019734">
    <property type="entry name" value="TPR_rpt"/>
</dbReference>
<protein>
    <recommendedName>
        <fullName evidence="3">Tetratricopeptide repeat protein</fullName>
    </recommendedName>
</protein>
<organism evidence="2">
    <name type="scientific">marine metagenome</name>
    <dbReference type="NCBI Taxonomy" id="408172"/>
    <lineage>
        <taxon>unclassified sequences</taxon>
        <taxon>metagenomes</taxon>
        <taxon>ecological metagenomes</taxon>
    </lineage>
</organism>